<reference evidence="1" key="2">
    <citation type="submission" date="2013-05" db="EMBL/GenBank/DDBJ databases">
        <authorList>
            <person name="Carter J.-M."/>
            <person name="Baker S.C."/>
            <person name="Pink R."/>
            <person name="Carter D.R.F."/>
            <person name="Collins A."/>
            <person name="Tomlin J."/>
            <person name="Gibbs M."/>
            <person name="Breuker C.J."/>
        </authorList>
    </citation>
    <scope>NUCLEOTIDE SEQUENCE</scope>
    <source>
        <tissue evidence="1">Ovary</tissue>
    </source>
</reference>
<name>S4P145_9NEOP</name>
<sequence>MCLVGITLIISVVGLYKSYTWHSDVMVVTAYFLWSQKIVFHCESTRLPLFQLDLLPNSLTIPTSCQLFVFIQNQ</sequence>
<proteinExistence type="predicted"/>
<reference evidence="1" key="1">
    <citation type="journal article" date="2013" name="BMC Genomics">
        <title>Unscrambling butterfly oogenesis.</title>
        <authorList>
            <person name="Carter J.M."/>
            <person name="Baker S.C."/>
            <person name="Pink R."/>
            <person name="Carter D.R."/>
            <person name="Collins A."/>
            <person name="Tomlin J."/>
            <person name="Gibbs M."/>
            <person name="Breuker C.J."/>
        </authorList>
    </citation>
    <scope>NUCLEOTIDE SEQUENCE</scope>
    <source>
        <tissue evidence="1">Ovary</tissue>
    </source>
</reference>
<dbReference type="AlphaFoldDB" id="S4P145"/>
<accession>S4P145</accession>
<organism evidence="1">
    <name type="scientific">Pararge aegeria</name>
    <name type="common">speckled wood butterfly</name>
    <dbReference type="NCBI Taxonomy" id="116150"/>
    <lineage>
        <taxon>Eukaryota</taxon>
        <taxon>Metazoa</taxon>
        <taxon>Ecdysozoa</taxon>
        <taxon>Arthropoda</taxon>
        <taxon>Hexapoda</taxon>
        <taxon>Insecta</taxon>
        <taxon>Pterygota</taxon>
        <taxon>Neoptera</taxon>
        <taxon>Endopterygota</taxon>
        <taxon>Lepidoptera</taxon>
        <taxon>Glossata</taxon>
        <taxon>Ditrysia</taxon>
        <taxon>Papilionoidea</taxon>
        <taxon>Nymphalidae</taxon>
        <taxon>Satyrinae</taxon>
        <taxon>Satyrini</taxon>
        <taxon>Parargina</taxon>
        <taxon>Pararge</taxon>
    </lineage>
</organism>
<dbReference type="EMBL" id="GAIX01012655">
    <property type="protein sequence ID" value="JAA79905.1"/>
    <property type="molecule type" value="Transcribed_RNA"/>
</dbReference>
<evidence type="ECO:0000313" key="1">
    <source>
        <dbReference type="EMBL" id="JAA79905.1"/>
    </source>
</evidence>
<protein>
    <submittedName>
        <fullName evidence="1">Uncharacterized protein</fullName>
    </submittedName>
</protein>